<keyword evidence="14" id="KW-0966">Cell projection</keyword>
<comment type="caution">
    <text evidence="17">The sequence shown here is derived from an EMBL/GenBank/DDBJ whole genome shotgun (WGS) entry which is preliminary data.</text>
</comment>
<name>A0A9Q1G8E3_SYNKA</name>
<dbReference type="Gene3D" id="1.10.357.70">
    <property type="entry name" value="Exocyst complex component Sec6, C-terminal domain"/>
    <property type="match status" value="1"/>
</dbReference>
<dbReference type="PANTHER" id="PTHR21292:SF13">
    <property type="entry name" value="EXOCYST COMPLEX COMPONENT 3"/>
    <property type="match status" value="1"/>
</dbReference>
<dbReference type="GO" id="GO:0000145">
    <property type="term" value="C:exocyst"/>
    <property type="evidence" value="ECO:0007669"/>
    <property type="project" value="InterPro"/>
</dbReference>
<dbReference type="InterPro" id="IPR042532">
    <property type="entry name" value="EXOC3/Sec6_C"/>
</dbReference>
<evidence type="ECO:0000256" key="6">
    <source>
        <dbReference type="ARBA" id="ARBA00009447"/>
    </source>
</evidence>
<dbReference type="GO" id="GO:0000149">
    <property type="term" value="F:SNARE binding"/>
    <property type="evidence" value="ECO:0007669"/>
    <property type="project" value="TreeGrafter"/>
</dbReference>
<evidence type="ECO:0000256" key="15">
    <source>
        <dbReference type="ARBA" id="ARBA00065736"/>
    </source>
</evidence>
<evidence type="ECO:0000313" key="18">
    <source>
        <dbReference type="Proteomes" id="UP001152622"/>
    </source>
</evidence>
<evidence type="ECO:0000256" key="14">
    <source>
        <dbReference type="ARBA" id="ARBA00023273"/>
    </source>
</evidence>
<evidence type="ECO:0000256" key="4">
    <source>
        <dbReference type="ARBA" id="ARBA00004556"/>
    </source>
</evidence>
<evidence type="ECO:0000256" key="7">
    <source>
        <dbReference type="ARBA" id="ARBA00017529"/>
    </source>
</evidence>
<dbReference type="OrthoDB" id="10047020at2759"/>
<keyword evidence="9" id="KW-0268">Exocytosis</keyword>
<comment type="subunit">
    <text evidence="15">The exocyst complex is composed of EXOC1, EXOC2, EXOC3, EXOC4, EXOC5, EXOC6, EXOC7 and EXOC8. Interacts with EXOC3L1. Interacts with BIRC6/bruce. Interacts with MYRIP. Interacts with SLC6A9.</text>
</comment>
<dbReference type="InterPro" id="IPR010326">
    <property type="entry name" value="EXOC3/Sec6"/>
</dbReference>
<dbReference type="EMBL" id="JAINUF010000002">
    <property type="protein sequence ID" value="KAJ8376550.1"/>
    <property type="molecule type" value="Genomic_DNA"/>
</dbReference>
<dbReference type="GO" id="GO:0051601">
    <property type="term" value="P:exocyst localization"/>
    <property type="evidence" value="ECO:0007669"/>
    <property type="project" value="TreeGrafter"/>
</dbReference>
<dbReference type="Gene3D" id="1.10.357.50">
    <property type="match status" value="1"/>
</dbReference>
<evidence type="ECO:0000256" key="2">
    <source>
        <dbReference type="ARBA" id="ARBA00004214"/>
    </source>
</evidence>
<evidence type="ECO:0000256" key="1">
    <source>
        <dbReference type="ARBA" id="ARBA00002660"/>
    </source>
</evidence>
<evidence type="ECO:0000256" key="16">
    <source>
        <dbReference type="ARBA" id="ARBA00079613"/>
    </source>
</evidence>
<evidence type="ECO:0000256" key="12">
    <source>
        <dbReference type="ARBA" id="ARBA00022990"/>
    </source>
</evidence>
<dbReference type="GO" id="GO:0030496">
    <property type="term" value="C:midbody"/>
    <property type="evidence" value="ECO:0007669"/>
    <property type="project" value="UniProtKB-SubCell"/>
</dbReference>
<evidence type="ECO:0000256" key="13">
    <source>
        <dbReference type="ARBA" id="ARBA00023034"/>
    </source>
</evidence>
<keyword evidence="13" id="KW-0333">Golgi apparatus</keyword>
<evidence type="ECO:0000313" key="17">
    <source>
        <dbReference type="EMBL" id="KAJ8376550.1"/>
    </source>
</evidence>
<dbReference type="GO" id="GO:0015031">
    <property type="term" value="P:protein transport"/>
    <property type="evidence" value="ECO:0007669"/>
    <property type="project" value="UniProtKB-KW"/>
</dbReference>
<dbReference type="AlphaFoldDB" id="A0A9Q1G8E3"/>
<comment type="subcellular location">
    <subcellularLocation>
        <location evidence="5">Cell projection</location>
        <location evidence="5">Growth cone</location>
    </subcellularLocation>
    <subcellularLocation>
        <location evidence="4">Cytoplasm</location>
        <location evidence="4">Perinuclear region</location>
    </subcellularLocation>
    <subcellularLocation>
        <location evidence="3">Golgi apparatus</location>
    </subcellularLocation>
    <subcellularLocation>
        <location evidence="2">Midbody</location>
    </subcellularLocation>
</comment>
<sequence length="761" mass="88266">MHCRLRSRIFQSGSAVAMEETDREAVATAVQRVAGMLQRPDQLDKVEQYRRREARKKASVEARLKAAIQSQLDGVRTGLSQLHNALGDVKDIQSSLADVSKDWRQSINTIENLKDVKDVVVQHSQLASAMENLKIIFSVPEIVMETQDLIEQAEMLQAHRKLMDLECSRDDLMYEQYRVDSQNTRDMGLIQDHFKRVLPLSEELAKQLWMVLQRSVVTVRRDPTMLVSAVRVIEREEKIDRRMLDRQRQTGFIPLGRPKEWKKKMLEVLERTVSTRIEGAQAETRELDKMWLVRLLEITRRNVLDDLLVVKNLMVQCFPPHYNTFQVLFDLYHRSLSSRLQELATEDLEANEIVSLLTWVLNTYKSTEMMGHPELFIECDISQQEPLLPRTVVDDLLSKYIQTFTSNITGWLRKALETDKKDWQKETEPEADQDGYYQTSLPAIVFQMFEQNLQVAAQIDESFKEQVLLLCLKQMNSFLYRYREEAVAYKEDHLKDRQLPQCYVQYMIAIINNCQTFKVSINSLKKKYSKKMEPTQNDAAIEKTLDGVAKDGCQFLLDEVFMDLEQHLNELLTRKWLTGSNAVDTICVTVEDYFSDFARIKKPYNEEMTSKAHRRVVMEYLKSVMQKRISFRNADERKEGADRMNKEAEQFKFLFRKLSAGGESDHLCDSIAAIAEVFRLTDPTLLYLEVSTLVSKYPDIREEHIVALLAVRGDASRDMRQMIIETLNQNKPSVNINSRPVFGDIAVPVSMTSMTVPKLLK</sequence>
<keyword evidence="10" id="KW-0963">Cytoplasm</keyword>
<evidence type="ECO:0000256" key="10">
    <source>
        <dbReference type="ARBA" id="ARBA00022490"/>
    </source>
</evidence>
<evidence type="ECO:0000256" key="8">
    <source>
        <dbReference type="ARBA" id="ARBA00022448"/>
    </source>
</evidence>
<dbReference type="GO" id="GO:0016020">
    <property type="term" value="C:membrane"/>
    <property type="evidence" value="ECO:0007669"/>
    <property type="project" value="UniProtKB-ARBA"/>
</dbReference>
<evidence type="ECO:0000256" key="9">
    <source>
        <dbReference type="ARBA" id="ARBA00022483"/>
    </source>
</evidence>
<accession>A0A9Q1G8E3</accession>
<evidence type="ECO:0000256" key="5">
    <source>
        <dbReference type="ARBA" id="ARBA00004624"/>
    </source>
</evidence>
<keyword evidence="11" id="KW-0653">Protein transport</keyword>
<gene>
    <name evidence="17" type="ORF">SKAU_G00071300</name>
</gene>
<proteinExistence type="inferred from homology"/>
<dbReference type="Pfam" id="PF06046">
    <property type="entry name" value="Sec6"/>
    <property type="match status" value="1"/>
</dbReference>
<organism evidence="17 18">
    <name type="scientific">Synaphobranchus kaupii</name>
    <name type="common">Kaup's arrowtooth eel</name>
    <dbReference type="NCBI Taxonomy" id="118154"/>
    <lineage>
        <taxon>Eukaryota</taxon>
        <taxon>Metazoa</taxon>
        <taxon>Chordata</taxon>
        <taxon>Craniata</taxon>
        <taxon>Vertebrata</taxon>
        <taxon>Euteleostomi</taxon>
        <taxon>Actinopterygii</taxon>
        <taxon>Neopterygii</taxon>
        <taxon>Teleostei</taxon>
        <taxon>Anguilliformes</taxon>
        <taxon>Synaphobranchidae</taxon>
        <taxon>Synaphobranchus</taxon>
    </lineage>
</organism>
<protein>
    <recommendedName>
        <fullName evidence="7">Exocyst complex component 3</fullName>
    </recommendedName>
    <alternativeName>
        <fullName evidence="16">Exocyst complex component Sec6</fullName>
    </alternativeName>
</protein>
<evidence type="ECO:0000256" key="11">
    <source>
        <dbReference type="ARBA" id="ARBA00022927"/>
    </source>
</evidence>
<keyword evidence="12" id="KW-0007">Acetylation</keyword>
<dbReference type="FunFam" id="1.10.357.50:FF:000004">
    <property type="entry name" value="Exocyst complex component 3"/>
    <property type="match status" value="1"/>
</dbReference>
<dbReference type="GO" id="GO:0006887">
    <property type="term" value="P:exocytosis"/>
    <property type="evidence" value="ECO:0007669"/>
    <property type="project" value="UniProtKB-KW"/>
</dbReference>
<evidence type="ECO:0000256" key="3">
    <source>
        <dbReference type="ARBA" id="ARBA00004555"/>
    </source>
</evidence>
<dbReference type="GO" id="GO:0030426">
    <property type="term" value="C:growth cone"/>
    <property type="evidence" value="ECO:0007669"/>
    <property type="project" value="UniProtKB-SubCell"/>
</dbReference>
<dbReference type="GO" id="GO:0005794">
    <property type="term" value="C:Golgi apparatus"/>
    <property type="evidence" value="ECO:0007669"/>
    <property type="project" value="UniProtKB-SubCell"/>
</dbReference>
<reference evidence="17" key="1">
    <citation type="journal article" date="2023" name="Science">
        <title>Genome structures resolve the early diversification of teleost fishes.</title>
        <authorList>
            <person name="Parey E."/>
            <person name="Louis A."/>
            <person name="Montfort J."/>
            <person name="Bouchez O."/>
            <person name="Roques C."/>
            <person name="Iampietro C."/>
            <person name="Lluch J."/>
            <person name="Castinel A."/>
            <person name="Donnadieu C."/>
            <person name="Desvignes T."/>
            <person name="Floi Bucao C."/>
            <person name="Jouanno E."/>
            <person name="Wen M."/>
            <person name="Mejri S."/>
            <person name="Dirks R."/>
            <person name="Jansen H."/>
            <person name="Henkel C."/>
            <person name="Chen W.J."/>
            <person name="Zahm M."/>
            <person name="Cabau C."/>
            <person name="Klopp C."/>
            <person name="Thompson A.W."/>
            <person name="Robinson-Rechavi M."/>
            <person name="Braasch I."/>
            <person name="Lecointre G."/>
            <person name="Bobe J."/>
            <person name="Postlethwait J.H."/>
            <person name="Berthelot C."/>
            <person name="Roest Crollius H."/>
            <person name="Guiguen Y."/>
        </authorList>
    </citation>
    <scope>NUCLEOTIDE SEQUENCE</scope>
    <source>
        <strain evidence="17">WJC10195</strain>
    </source>
</reference>
<dbReference type="PANTHER" id="PTHR21292">
    <property type="entry name" value="EXOCYST COMPLEX COMPONENT SEC6-RELATED"/>
    <property type="match status" value="1"/>
</dbReference>
<keyword evidence="18" id="KW-1185">Reference proteome</keyword>
<dbReference type="GO" id="GO:0048471">
    <property type="term" value="C:perinuclear region of cytoplasm"/>
    <property type="evidence" value="ECO:0007669"/>
    <property type="project" value="UniProtKB-SubCell"/>
</dbReference>
<dbReference type="FunFam" id="1.10.357.70:FF:000001">
    <property type="entry name" value="Exocyst complex component 3"/>
    <property type="match status" value="1"/>
</dbReference>
<comment type="function">
    <text evidence="1">Component of the exocyst complex involved in the docking of exocytic vesicles with fusion sites on the plasma membrane.</text>
</comment>
<dbReference type="Proteomes" id="UP001152622">
    <property type="component" value="Chromosome 2"/>
</dbReference>
<comment type="similarity">
    <text evidence="6">Belongs to the SEC6 family.</text>
</comment>
<keyword evidence="8" id="KW-0813">Transport</keyword>